<reference evidence="4 5" key="1">
    <citation type="journal article" date="2012" name="PLoS ONE">
        <title>Gene Repertoire Evolution of Streptococcus pyogenes Inferred from Phylogenomic Analysis with Streptococcus canis and Streptococcus dysgalactiae.</title>
        <authorList>
            <person name="Lefebure T."/>
            <person name="Richards V.P."/>
            <person name="Lang P."/>
            <person name="Pavinski-Bitar P."/>
            <person name="Stanhope M.J."/>
        </authorList>
    </citation>
    <scope>NUCLEOTIDE SEQUENCE [LARGE SCALE GENOMIC DNA]</scope>
    <source>
        <strain evidence="4 5">FSL Z3-227</strain>
    </source>
</reference>
<accession>A0AAV3FUF8</accession>
<dbReference type="AlphaFoldDB" id="A0AAV3FUF8"/>
<evidence type="ECO:0000313" key="4">
    <source>
        <dbReference type="EMBL" id="EIQ82701.1"/>
    </source>
</evidence>
<comment type="caution">
    <text evidence="4">The sequence shown here is derived from an EMBL/GenBank/DDBJ whole genome shotgun (WGS) entry which is preliminary data.</text>
</comment>
<evidence type="ECO:0000256" key="3">
    <source>
        <dbReference type="SAM" id="MobiDB-lite"/>
    </source>
</evidence>
<feature type="region of interest" description="Disordered" evidence="3">
    <location>
        <begin position="39"/>
        <end position="67"/>
    </location>
</feature>
<sequence>MRQVGKGEGMDLEQPKQNQVKQKIALTSTIALLSASVGVSHQVKADDRTSEGTQSSNTSEDSLPKPETFEEALATVETVETNLSQQKEELAALEATISETRTEATQLEAQQAEQEAALTATQTVYTETLASSEETLIAQSKEHQDQLIATEAELTEAQADNQSKIAEQATQETIVTAENAQAKMLTKQVIDAQKQVAELNDMISKPQAVSEEAQVANENTKLVTAELEKAKADLDKQRALVTTQLTEDLAANRAALAVKEAELNHLKISAPTTQSSIVGNNTMQAPQGYPFEEIKKLTASGYIGSASYNSYYNEHAETIIAKAKPGDQQNQYVDIPADLTRFVDPDNLTPEVQNELAQFAAHMINSVRQQFGLVPVVVTAGSQEFARLLSTSYKQTHGNVRPSFVYGQPGVSGHYGVGPHDKTIIEASAAAVGLVQRDDNMYENIGAFNDVHTVNGIKRGIYDSIKYMLFTDNLHGNTYGHAVNFLRVDKHRPDAPVYLGFSTSNVQSLNEHFVIFPESNIVNPQRFSRSQISASGNTQDHSSRVATVTTSIATIKEKMALLENRLTAVDKEAEIMAAQAKVEQLQDKLAASSNRSANLSHQVTQLRNTKGALRTQLLAAKTDQERLQTELDQALAKLASSKVTLHKMEAATAQASTRVAALMAKKANLEALRDFKANPNRIQLVRERIDHTKQDLAATTTALTNAQEVLTRLETKKAHLAAAIATAEQQLTLLKTLAREKEDFWSEARLRELRESASLPILDSHEFLLPTREDRAPIVKEAVKETKDLLDASAKLAAENTSFVAEALVGKASEMVATNAIVSKVASAVTQTSSKKSYGAGSSTTSNMTSEVDESTQRALKAGVVMLAAVGLTGVKLRKETK</sequence>
<dbReference type="Gene3D" id="1.10.287.1490">
    <property type="match status" value="1"/>
</dbReference>
<name>A0AAV3FUF8_STRCB</name>
<feature type="coiled-coil region" evidence="2">
    <location>
        <begin position="703"/>
        <end position="730"/>
    </location>
</feature>
<dbReference type="NCBIfam" id="TIGR04320">
    <property type="entry name" value="Surf_Exclu_PgrA"/>
    <property type="match status" value="1"/>
</dbReference>
<evidence type="ECO:0000313" key="5">
    <source>
        <dbReference type="Proteomes" id="UP000004423"/>
    </source>
</evidence>
<dbReference type="SUPFAM" id="SSF57997">
    <property type="entry name" value="Tropomyosin"/>
    <property type="match status" value="1"/>
</dbReference>
<feature type="compositionally biased region" description="Polar residues" evidence="3">
    <location>
        <begin position="51"/>
        <end position="61"/>
    </location>
</feature>
<evidence type="ECO:0000256" key="1">
    <source>
        <dbReference type="ARBA" id="ARBA00023054"/>
    </source>
</evidence>
<keyword evidence="1 2" id="KW-0175">Coiled coil</keyword>
<evidence type="ECO:0000256" key="2">
    <source>
        <dbReference type="SAM" id="Coils"/>
    </source>
</evidence>
<feature type="coiled-coil region" evidence="2">
    <location>
        <begin position="69"/>
        <end position="202"/>
    </location>
</feature>
<dbReference type="PANTHER" id="PTHR32083:SF48">
    <property type="entry name" value="TRANS-GOLGI NETWORK-LOCALIZED SYP41-INTERACTING PROTEIN 1"/>
    <property type="match status" value="1"/>
</dbReference>
<dbReference type="Proteomes" id="UP000004423">
    <property type="component" value="Unassembled WGS sequence"/>
</dbReference>
<dbReference type="PANTHER" id="PTHR32083">
    <property type="entry name" value="CILIA AND FLAGELLA-ASSOCIATED PROTEIN 58-RELATED"/>
    <property type="match status" value="1"/>
</dbReference>
<dbReference type="EMBL" id="AIDX01000001">
    <property type="protein sequence ID" value="EIQ82701.1"/>
    <property type="molecule type" value="Genomic_DNA"/>
</dbReference>
<gene>
    <name evidence="4" type="ORF">SCAZ3_10080</name>
</gene>
<feature type="coiled-coil region" evidence="2">
    <location>
        <begin position="552"/>
        <end position="637"/>
    </location>
</feature>
<organism evidence="4 5">
    <name type="scientific">Streptococcus canis FSL Z3-227</name>
    <dbReference type="NCBI Taxonomy" id="482234"/>
    <lineage>
        <taxon>Bacteria</taxon>
        <taxon>Bacillati</taxon>
        <taxon>Bacillota</taxon>
        <taxon>Bacilli</taxon>
        <taxon>Lactobacillales</taxon>
        <taxon>Streptococcaceae</taxon>
        <taxon>Streptococcus</taxon>
    </lineage>
</organism>
<dbReference type="GO" id="GO:0005856">
    <property type="term" value="C:cytoskeleton"/>
    <property type="evidence" value="ECO:0007669"/>
    <property type="project" value="TreeGrafter"/>
</dbReference>
<dbReference type="InterPro" id="IPR027607">
    <property type="entry name" value="Surf_Exclu_SEC10/PgrA"/>
</dbReference>
<feature type="region of interest" description="Disordered" evidence="3">
    <location>
        <begin position="1"/>
        <end position="21"/>
    </location>
</feature>
<proteinExistence type="predicted"/>
<protein>
    <submittedName>
        <fullName evidence="4">Surface exclusion protein</fullName>
    </submittedName>
</protein>